<dbReference type="PANTHER" id="PTHR12649:SF11">
    <property type="entry name" value="PEPTIDYL-TRNA HYDROLASE 2, MITOCHONDRIAL"/>
    <property type="match status" value="1"/>
</dbReference>
<dbReference type="AlphaFoldDB" id="A0A0D2PBK9"/>
<name>A0A0D2PBK9_HYPSF</name>
<protein>
    <recommendedName>
        <fullName evidence="1">peptidyl-tRNA hydrolase</fullName>
        <ecNumber evidence="1">3.1.1.29</ecNumber>
    </recommendedName>
</protein>
<evidence type="ECO:0000313" key="8">
    <source>
        <dbReference type="Proteomes" id="UP000054270"/>
    </source>
</evidence>
<keyword evidence="6" id="KW-0812">Transmembrane</keyword>
<organism evidence="7 8">
    <name type="scientific">Hypholoma sublateritium (strain FD-334 SS-4)</name>
    <dbReference type="NCBI Taxonomy" id="945553"/>
    <lineage>
        <taxon>Eukaryota</taxon>
        <taxon>Fungi</taxon>
        <taxon>Dikarya</taxon>
        <taxon>Basidiomycota</taxon>
        <taxon>Agaricomycotina</taxon>
        <taxon>Agaricomycetes</taxon>
        <taxon>Agaricomycetidae</taxon>
        <taxon>Agaricales</taxon>
        <taxon>Agaricineae</taxon>
        <taxon>Strophariaceae</taxon>
        <taxon>Hypholoma</taxon>
    </lineage>
</organism>
<evidence type="ECO:0000256" key="5">
    <source>
        <dbReference type="SAM" id="MobiDB-lite"/>
    </source>
</evidence>
<comment type="catalytic activity">
    <reaction evidence="4">
        <text>an N-acyl-L-alpha-aminoacyl-tRNA + H2O = an N-acyl-L-amino acid + a tRNA + H(+)</text>
        <dbReference type="Rhea" id="RHEA:54448"/>
        <dbReference type="Rhea" id="RHEA-COMP:10123"/>
        <dbReference type="Rhea" id="RHEA-COMP:13883"/>
        <dbReference type="ChEBI" id="CHEBI:15377"/>
        <dbReference type="ChEBI" id="CHEBI:15378"/>
        <dbReference type="ChEBI" id="CHEBI:59874"/>
        <dbReference type="ChEBI" id="CHEBI:78442"/>
        <dbReference type="ChEBI" id="CHEBI:138191"/>
        <dbReference type="EC" id="3.1.1.29"/>
    </reaction>
</comment>
<dbReference type="InterPro" id="IPR002833">
    <property type="entry name" value="PTH2"/>
</dbReference>
<gene>
    <name evidence="7" type="ORF">HYPSUDRAFT_36829</name>
</gene>
<dbReference type="InterPro" id="IPR023476">
    <property type="entry name" value="Pep_tRNA_hydro_II_dom_sf"/>
</dbReference>
<dbReference type="Proteomes" id="UP000054270">
    <property type="component" value="Unassembled WGS sequence"/>
</dbReference>
<keyword evidence="2" id="KW-0378">Hydrolase</keyword>
<dbReference type="STRING" id="945553.A0A0D2PBK9"/>
<dbReference type="FunFam" id="3.40.1490.10:FF:000001">
    <property type="entry name" value="Peptidyl-tRNA hydrolase 2"/>
    <property type="match status" value="1"/>
</dbReference>
<dbReference type="EC" id="3.1.1.29" evidence="1"/>
<keyword evidence="6" id="KW-0472">Membrane</keyword>
<feature type="compositionally biased region" description="Acidic residues" evidence="5">
    <location>
        <begin position="49"/>
        <end position="60"/>
    </location>
</feature>
<reference evidence="8" key="1">
    <citation type="submission" date="2014-04" db="EMBL/GenBank/DDBJ databases">
        <title>Evolutionary Origins and Diversification of the Mycorrhizal Mutualists.</title>
        <authorList>
            <consortium name="DOE Joint Genome Institute"/>
            <consortium name="Mycorrhizal Genomics Consortium"/>
            <person name="Kohler A."/>
            <person name="Kuo A."/>
            <person name="Nagy L.G."/>
            <person name="Floudas D."/>
            <person name="Copeland A."/>
            <person name="Barry K.W."/>
            <person name="Cichocki N."/>
            <person name="Veneault-Fourrey C."/>
            <person name="LaButti K."/>
            <person name="Lindquist E.A."/>
            <person name="Lipzen A."/>
            <person name="Lundell T."/>
            <person name="Morin E."/>
            <person name="Murat C."/>
            <person name="Riley R."/>
            <person name="Ohm R."/>
            <person name="Sun H."/>
            <person name="Tunlid A."/>
            <person name="Henrissat B."/>
            <person name="Grigoriev I.V."/>
            <person name="Hibbett D.S."/>
            <person name="Martin F."/>
        </authorList>
    </citation>
    <scope>NUCLEOTIDE SEQUENCE [LARGE SCALE GENOMIC DNA]</scope>
    <source>
        <strain evidence="8">FD-334 SS-4</strain>
    </source>
</reference>
<dbReference type="GO" id="GO:0005829">
    <property type="term" value="C:cytosol"/>
    <property type="evidence" value="ECO:0007669"/>
    <property type="project" value="TreeGrafter"/>
</dbReference>
<dbReference type="Pfam" id="PF01981">
    <property type="entry name" value="PTH2"/>
    <property type="match status" value="1"/>
</dbReference>
<dbReference type="NCBIfam" id="TIGR00283">
    <property type="entry name" value="arch_pth2"/>
    <property type="match status" value="1"/>
</dbReference>
<dbReference type="CDD" id="cd02430">
    <property type="entry name" value="PTH2"/>
    <property type="match status" value="1"/>
</dbReference>
<accession>A0A0D2PBK9</accession>
<evidence type="ECO:0000256" key="4">
    <source>
        <dbReference type="ARBA" id="ARBA00048707"/>
    </source>
</evidence>
<evidence type="ECO:0000256" key="6">
    <source>
        <dbReference type="SAM" id="Phobius"/>
    </source>
</evidence>
<comment type="similarity">
    <text evidence="3">Belongs to the PTH2 family.</text>
</comment>
<evidence type="ECO:0000256" key="2">
    <source>
        <dbReference type="ARBA" id="ARBA00022801"/>
    </source>
</evidence>
<proteinExistence type="inferred from homology"/>
<dbReference type="PANTHER" id="PTHR12649">
    <property type="entry name" value="PEPTIDYL-TRNA HYDROLASE 2"/>
    <property type="match status" value="1"/>
</dbReference>
<dbReference type="GO" id="GO:0004045">
    <property type="term" value="F:peptidyl-tRNA hydrolase activity"/>
    <property type="evidence" value="ECO:0007669"/>
    <property type="project" value="UniProtKB-EC"/>
</dbReference>
<feature type="region of interest" description="Disordered" evidence="5">
    <location>
        <begin position="25"/>
        <end position="70"/>
    </location>
</feature>
<dbReference type="OrthoDB" id="1733656at2759"/>
<evidence type="ECO:0000256" key="1">
    <source>
        <dbReference type="ARBA" id="ARBA00013260"/>
    </source>
</evidence>
<dbReference type="SUPFAM" id="SSF102462">
    <property type="entry name" value="Peptidyl-tRNA hydrolase II"/>
    <property type="match status" value="1"/>
</dbReference>
<sequence length="193" mass="20536">MSQKSVAAYAAFVAVASFSVGYWAGTRPSPSKTSPTVLPSSPKSSQETPESDTDGNESDDSDHSSVADGDISSVRVDASDICKMVLVVRTDLGMSSGKIAAQHAALACYKTLQAKNPIMLRHWERDGQTKVALRCENEEELLLMQAQAQSLNLCARSIQDAGRTQIAAGSRTVLGITGPARLVNQITGKLRLL</sequence>
<evidence type="ECO:0000313" key="7">
    <source>
        <dbReference type="EMBL" id="KJA25981.1"/>
    </source>
</evidence>
<dbReference type="OMA" id="RMDLGMT"/>
<dbReference type="EMBL" id="KN817529">
    <property type="protein sequence ID" value="KJA25981.1"/>
    <property type="molecule type" value="Genomic_DNA"/>
</dbReference>
<feature type="compositionally biased region" description="Polar residues" evidence="5">
    <location>
        <begin position="28"/>
        <end position="48"/>
    </location>
</feature>
<keyword evidence="6" id="KW-1133">Transmembrane helix</keyword>
<feature type="transmembrane region" description="Helical" evidence="6">
    <location>
        <begin position="6"/>
        <end position="25"/>
    </location>
</feature>
<keyword evidence="8" id="KW-1185">Reference proteome</keyword>
<evidence type="ECO:0000256" key="3">
    <source>
        <dbReference type="ARBA" id="ARBA00038050"/>
    </source>
</evidence>
<dbReference type="Gene3D" id="3.40.1490.10">
    <property type="entry name" value="Bit1"/>
    <property type="match status" value="1"/>
</dbReference>